<protein>
    <submittedName>
        <fullName evidence="1">Uncharacterized protein</fullName>
    </submittedName>
</protein>
<gene>
    <name evidence="1" type="ORF">Tci_925506</name>
</gene>
<proteinExistence type="predicted"/>
<dbReference type="EMBL" id="BKCJ011795606">
    <property type="protein sequence ID" value="GFD53537.1"/>
    <property type="molecule type" value="Genomic_DNA"/>
</dbReference>
<accession>A0A699X1A5</accession>
<feature type="non-terminal residue" evidence="1">
    <location>
        <position position="57"/>
    </location>
</feature>
<dbReference type="AlphaFoldDB" id="A0A699X1A5"/>
<comment type="caution">
    <text evidence="1">The sequence shown here is derived from an EMBL/GenBank/DDBJ whole genome shotgun (WGS) entry which is preliminary data.</text>
</comment>
<sequence>MRASWAHARQVWLEEPERAYQHQTSQILLAIRALHRQWANAKVPVKEPIVMPPDWVI</sequence>
<evidence type="ECO:0000313" key="1">
    <source>
        <dbReference type="EMBL" id="GFD53537.1"/>
    </source>
</evidence>
<name>A0A699X1A5_TANCI</name>
<reference evidence="1" key="1">
    <citation type="journal article" date="2019" name="Sci. Rep.">
        <title>Draft genome of Tanacetum cinerariifolium, the natural source of mosquito coil.</title>
        <authorList>
            <person name="Yamashiro T."/>
            <person name="Shiraishi A."/>
            <person name="Satake H."/>
            <person name="Nakayama K."/>
        </authorList>
    </citation>
    <scope>NUCLEOTIDE SEQUENCE</scope>
</reference>
<organism evidence="1">
    <name type="scientific">Tanacetum cinerariifolium</name>
    <name type="common">Dalmatian daisy</name>
    <name type="synonym">Chrysanthemum cinerariifolium</name>
    <dbReference type="NCBI Taxonomy" id="118510"/>
    <lineage>
        <taxon>Eukaryota</taxon>
        <taxon>Viridiplantae</taxon>
        <taxon>Streptophyta</taxon>
        <taxon>Embryophyta</taxon>
        <taxon>Tracheophyta</taxon>
        <taxon>Spermatophyta</taxon>
        <taxon>Magnoliopsida</taxon>
        <taxon>eudicotyledons</taxon>
        <taxon>Gunneridae</taxon>
        <taxon>Pentapetalae</taxon>
        <taxon>asterids</taxon>
        <taxon>campanulids</taxon>
        <taxon>Asterales</taxon>
        <taxon>Asteraceae</taxon>
        <taxon>Asteroideae</taxon>
        <taxon>Anthemideae</taxon>
        <taxon>Anthemidinae</taxon>
        <taxon>Tanacetum</taxon>
    </lineage>
</organism>